<gene>
    <name evidence="2" type="ORF">MFMK1_000265</name>
</gene>
<dbReference type="SUPFAM" id="SSF50494">
    <property type="entry name" value="Trypsin-like serine proteases"/>
    <property type="match status" value="1"/>
</dbReference>
<dbReference type="InterPro" id="IPR057905">
    <property type="entry name" value="Nal1_N"/>
</dbReference>
<evidence type="ECO:0000313" key="3">
    <source>
        <dbReference type="Proteomes" id="UP001329915"/>
    </source>
</evidence>
<dbReference type="InterPro" id="IPR009003">
    <property type="entry name" value="Peptidase_S1_PA"/>
</dbReference>
<dbReference type="Pfam" id="PF25608">
    <property type="entry name" value="NAL1_N"/>
    <property type="match status" value="1"/>
</dbReference>
<dbReference type="EMBL" id="CP121694">
    <property type="protein sequence ID" value="WRO20494.1"/>
    <property type="molecule type" value="Genomic_DNA"/>
</dbReference>
<dbReference type="Gene3D" id="2.40.10.10">
    <property type="entry name" value="Trypsin-like serine proteases"/>
    <property type="match status" value="1"/>
</dbReference>
<evidence type="ECO:0000313" key="2">
    <source>
        <dbReference type="EMBL" id="WRO20494.1"/>
    </source>
</evidence>
<evidence type="ECO:0000259" key="1">
    <source>
        <dbReference type="Pfam" id="PF25608"/>
    </source>
</evidence>
<accession>A0AAU0UJV7</accession>
<proteinExistence type="predicted"/>
<dbReference type="RefSeq" id="WP_366923387.1">
    <property type="nucleotide sequence ID" value="NZ_CP121694.1"/>
</dbReference>
<dbReference type="InterPro" id="IPR043504">
    <property type="entry name" value="Peptidase_S1_PA_chymotrypsin"/>
</dbReference>
<organism evidence="2 3">
    <name type="scientific">Metallumcola ferriviriculae</name>
    <dbReference type="NCBI Taxonomy" id="3039180"/>
    <lineage>
        <taxon>Bacteria</taxon>
        <taxon>Bacillati</taxon>
        <taxon>Bacillota</taxon>
        <taxon>Clostridia</taxon>
        <taxon>Neomoorellales</taxon>
        <taxon>Desulfitibacteraceae</taxon>
        <taxon>Metallumcola</taxon>
    </lineage>
</organism>
<protein>
    <submittedName>
        <fullName evidence="2">S1 family peptidase</fullName>
    </submittedName>
</protein>
<feature type="domain" description="Nal1 N-terminal" evidence="1">
    <location>
        <begin position="21"/>
        <end position="65"/>
    </location>
</feature>
<sequence>MKNARKALEKHRDYLMSLENVVGVGVGYKMVRGKETKEPAMVVFVSKKLPQAYLRGETLVPKKLDKMATDVIEVGEIKMYGRTDRMRPAQPGMSIGHYNITAGTFGAVVKDAKSGELLILSNCHVLANATNGKDGKAQPGDPIYQPGAYDGGTDNDIIAHLDRFIPIHRAFEEIDCPVALAAAAVGDRMVKLVRRNYRLRMEKNYGITNKVDCAVARPTSADMVNEDIYELGRVTGTTIAEPGLTVQKSGRTSGVTAGKVNAVDVTLRVALGSNDFAIFTDQVISDILSRPGDSGSLILDEQMQAVGLLFAGSDQVTVFNRQENVAEALEIKF</sequence>
<dbReference type="KEGG" id="dbc:MFMK1_000265"/>
<dbReference type="AlphaFoldDB" id="A0AAU0UJV7"/>
<reference evidence="2 3" key="1">
    <citation type="submission" date="2023-04" db="EMBL/GenBank/DDBJ databases">
        <authorList>
            <person name="Hsu D."/>
        </authorList>
    </citation>
    <scope>NUCLEOTIDE SEQUENCE [LARGE SCALE GENOMIC DNA]</scope>
    <source>
        <strain evidence="2 3">MK1</strain>
    </source>
</reference>
<name>A0AAU0UJV7_9FIRM</name>
<dbReference type="Proteomes" id="UP001329915">
    <property type="component" value="Chromosome"/>
</dbReference>
<keyword evidence="3" id="KW-1185">Reference proteome</keyword>